<sequence length="257" mass="29908">MELDVVKIMVHDKKENYHYFEDINQGIVKHVGSNLKILDVGCGFGALGEELQKRNNIVYGIDISKYAVSVAKDRINGAFVSNATELENLPEEIVNEKFDLIIFADILEHIYDPADLLSKYIQFLKPSGTIIASIPNIATWNVRFSLLFGSFTYKDTGTLDKTHIRFFTRKTAKILIQKAGYEILLLDITPNFIRPFVPWIKSWFVRNGVPQVDPRMIIQSRQYQFYLKRIYPIEYKLAKIWKNFFSFQFIFIAKPHK</sequence>
<dbReference type="AlphaFoldDB" id="A0A8F5VIP9"/>
<feature type="domain" description="Methyltransferase" evidence="1">
    <location>
        <begin position="33"/>
        <end position="139"/>
    </location>
</feature>
<keyword evidence="2" id="KW-0489">Methyltransferase</keyword>
<reference evidence="2 3" key="1">
    <citation type="submission" date="2021-06" db="EMBL/GenBank/DDBJ databases">
        <title>Complete genome sequence of the secondary alcohol utilizing methanogen Methanospirillum hungatei strain GP1.</title>
        <authorList>
            <person name="Day L.A."/>
            <person name="Costa K.C."/>
        </authorList>
    </citation>
    <scope>NUCLEOTIDE SEQUENCE [LARGE SCALE GENOMIC DNA]</scope>
    <source>
        <strain evidence="2 3">GP1</strain>
    </source>
</reference>
<keyword evidence="2" id="KW-0808">Transferase</keyword>
<dbReference type="GO" id="GO:0032259">
    <property type="term" value="P:methylation"/>
    <property type="evidence" value="ECO:0007669"/>
    <property type="project" value="UniProtKB-KW"/>
</dbReference>
<evidence type="ECO:0000259" key="1">
    <source>
        <dbReference type="Pfam" id="PF13847"/>
    </source>
</evidence>
<accession>A0A8F5VIP9</accession>
<dbReference type="Proteomes" id="UP000694228">
    <property type="component" value="Chromosome"/>
</dbReference>
<name>A0A8F5VIP9_METHU</name>
<dbReference type="GO" id="GO:0008168">
    <property type="term" value="F:methyltransferase activity"/>
    <property type="evidence" value="ECO:0007669"/>
    <property type="project" value="UniProtKB-KW"/>
</dbReference>
<organism evidence="2 3">
    <name type="scientific">Methanospirillum hungatei</name>
    <dbReference type="NCBI Taxonomy" id="2203"/>
    <lineage>
        <taxon>Archaea</taxon>
        <taxon>Methanobacteriati</taxon>
        <taxon>Methanobacteriota</taxon>
        <taxon>Stenosarchaea group</taxon>
        <taxon>Methanomicrobia</taxon>
        <taxon>Methanomicrobiales</taxon>
        <taxon>Methanospirillaceae</taxon>
        <taxon>Methanospirillum</taxon>
    </lineage>
</organism>
<proteinExistence type="predicted"/>
<evidence type="ECO:0000313" key="2">
    <source>
        <dbReference type="EMBL" id="QXO93529.1"/>
    </source>
</evidence>
<dbReference type="InterPro" id="IPR025714">
    <property type="entry name" value="Methyltranfer_dom"/>
</dbReference>
<dbReference type="CDD" id="cd02440">
    <property type="entry name" value="AdoMet_MTases"/>
    <property type="match status" value="1"/>
</dbReference>
<dbReference type="OrthoDB" id="57427at2157"/>
<gene>
    <name evidence="2" type="ORF">KSK55_09050</name>
</gene>
<dbReference type="PANTHER" id="PTHR43861">
    <property type="entry name" value="TRANS-ACONITATE 2-METHYLTRANSFERASE-RELATED"/>
    <property type="match status" value="1"/>
</dbReference>
<dbReference type="EMBL" id="CP077107">
    <property type="protein sequence ID" value="QXO93529.1"/>
    <property type="molecule type" value="Genomic_DNA"/>
</dbReference>
<dbReference type="PANTHER" id="PTHR43861:SF6">
    <property type="entry name" value="METHYLTRANSFERASE TYPE 11"/>
    <property type="match status" value="1"/>
</dbReference>
<evidence type="ECO:0000313" key="3">
    <source>
        <dbReference type="Proteomes" id="UP000694228"/>
    </source>
</evidence>
<dbReference type="Pfam" id="PF13847">
    <property type="entry name" value="Methyltransf_31"/>
    <property type="match status" value="1"/>
</dbReference>
<protein>
    <submittedName>
        <fullName evidence="2">Class I SAM-dependent methyltransferase</fullName>
    </submittedName>
</protein>